<sequence>MKQQLEKPFSSFWYGKDVKLESSPKKNSTNDNNTDDDDQYRLFKKAIQAEALRKWR</sequence>
<proteinExistence type="predicted"/>
<dbReference type="RefSeq" id="WP_335963697.1">
    <property type="nucleotide sequence ID" value="NZ_JAXBLX010000059.1"/>
</dbReference>
<accession>A0ABV6K8G1</accession>
<dbReference type="Proteomes" id="UP001589838">
    <property type="component" value="Unassembled WGS sequence"/>
</dbReference>
<organism evidence="2 3">
    <name type="scientific">Halalkalibacter kiskunsagensis</name>
    <dbReference type="NCBI Taxonomy" id="1548599"/>
    <lineage>
        <taxon>Bacteria</taxon>
        <taxon>Bacillati</taxon>
        <taxon>Bacillota</taxon>
        <taxon>Bacilli</taxon>
        <taxon>Bacillales</taxon>
        <taxon>Bacillaceae</taxon>
        <taxon>Halalkalibacter</taxon>
    </lineage>
</organism>
<evidence type="ECO:0000313" key="3">
    <source>
        <dbReference type="Proteomes" id="UP001589838"/>
    </source>
</evidence>
<feature type="region of interest" description="Disordered" evidence="1">
    <location>
        <begin position="20"/>
        <end position="40"/>
    </location>
</feature>
<evidence type="ECO:0000313" key="2">
    <source>
        <dbReference type="EMBL" id="MFC0469355.1"/>
    </source>
</evidence>
<name>A0ABV6K8G1_9BACI</name>
<dbReference type="EMBL" id="JBHLUX010000005">
    <property type="protein sequence ID" value="MFC0469355.1"/>
    <property type="molecule type" value="Genomic_DNA"/>
</dbReference>
<reference evidence="2 3" key="1">
    <citation type="submission" date="2024-09" db="EMBL/GenBank/DDBJ databases">
        <authorList>
            <person name="Sun Q."/>
            <person name="Mori K."/>
        </authorList>
    </citation>
    <scope>NUCLEOTIDE SEQUENCE [LARGE SCALE GENOMIC DNA]</scope>
    <source>
        <strain evidence="2 3">NCAIM B.02610</strain>
    </source>
</reference>
<evidence type="ECO:0000256" key="1">
    <source>
        <dbReference type="SAM" id="MobiDB-lite"/>
    </source>
</evidence>
<protein>
    <submittedName>
        <fullName evidence="2">Uncharacterized protein</fullName>
    </submittedName>
</protein>
<comment type="caution">
    <text evidence="2">The sequence shown here is derived from an EMBL/GenBank/DDBJ whole genome shotgun (WGS) entry which is preliminary data.</text>
</comment>
<keyword evidence="3" id="KW-1185">Reference proteome</keyword>
<gene>
    <name evidence="2" type="ORF">ACFFHM_02075</name>
</gene>